<dbReference type="Gene3D" id="2.60.200.20">
    <property type="match status" value="1"/>
</dbReference>
<feature type="domain" description="FHA" evidence="3">
    <location>
        <begin position="113"/>
        <end position="174"/>
    </location>
</feature>
<dbReference type="Pfam" id="PF00498">
    <property type="entry name" value="FHA"/>
    <property type="match status" value="1"/>
</dbReference>
<keyword evidence="1" id="KW-0175">Coiled coil</keyword>
<evidence type="ECO:0000256" key="2">
    <source>
        <dbReference type="SAM" id="MobiDB-lite"/>
    </source>
</evidence>
<dbReference type="Proteomes" id="UP000694867">
    <property type="component" value="Unplaced"/>
</dbReference>
<dbReference type="PANTHER" id="PTHR23308">
    <property type="entry name" value="NUCLEAR INHIBITOR OF PROTEIN PHOSPHATASE-1"/>
    <property type="match status" value="1"/>
</dbReference>
<name>A0AAJ7SI47_9ACAR</name>
<dbReference type="InterPro" id="IPR050923">
    <property type="entry name" value="Cell_Proc_Reg/RNA_Proc"/>
</dbReference>
<protein>
    <submittedName>
        <fullName evidence="5">Kanadaptin</fullName>
    </submittedName>
</protein>
<organism evidence="4 5">
    <name type="scientific">Galendromus occidentalis</name>
    <name type="common">western predatory mite</name>
    <dbReference type="NCBI Taxonomy" id="34638"/>
    <lineage>
        <taxon>Eukaryota</taxon>
        <taxon>Metazoa</taxon>
        <taxon>Ecdysozoa</taxon>
        <taxon>Arthropoda</taxon>
        <taxon>Chelicerata</taxon>
        <taxon>Arachnida</taxon>
        <taxon>Acari</taxon>
        <taxon>Parasitiformes</taxon>
        <taxon>Mesostigmata</taxon>
        <taxon>Gamasina</taxon>
        <taxon>Phytoseioidea</taxon>
        <taxon>Phytoseiidae</taxon>
        <taxon>Typhlodrominae</taxon>
        <taxon>Galendromus</taxon>
    </lineage>
</organism>
<dbReference type="KEGG" id="goe:100905611"/>
<feature type="compositionally biased region" description="Basic and acidic residues" evidence="2">
    <location>
        <begin position="1"/>
        <end position="14"/>
    </location>
</feature>
<feature type="coiled-coil region" evidence="1">
    <location>
        <begin position="416"/>
        <end position="453"/>
    </location>
</feature>
<dbReference type="InterPro" id="IPR000253">
    <property type="entry name" value="FHA_dom"/>
</dbReference>
<sequence length="564" mass="63864">MSGGAKVEDGEPEFKTPFLPPPEASKRVEPDALCKEPGTQPRGNGESSKSRGTEETESTRDTAPKKSVRKLLPAQKCPYEEPEWSGEPDSSYRVVVLRNGVIVTEEKLEKNYVVIGRHQDCDIVLEHPSISKFHAVLQFRRPPADAPEAAEKLKGFYLYDLGSTHGTQLNKEPIDRKSYHRLKVGHQFKFGFSTRTFILEGPTQDEEPESEFSITEIIQQRKERDLERERIQREARETAEDRPEQTEDTGINWGMAEDAEEDDDMISDVNPFALNNTMNEQLYLDDPKKTLRGWFEREGYELEYKVEDRGLGQFQCRIELPIDTGAGRSVIAETIVKGKKKEAVVQCALEACRILDRYGELRKAHHEAKKKKTKDWKEDDYYDSDEDEFLDRTGDIAQKRAQRKARLEKTEVVETYASLTEKIEKIDLRIAEIQNELEKSKEAEAQSKEMEGDCLDSFMKQLKAGTGLDKVKRSQLRTEQTKLIVERQHLVKLANIAKPAGLPPLRTAPSLGKASTSCLRAAIPMTGSIRGPKRPVMPLVGLPAKISRLKDGITSSESSESKED</sequence>
<dbReference type="PROSITE" id="PS50006">
    <property type="entry name" value="FHA_DOMAIN"/>
    <property type="match status" value="1"/>
</dbReference>
<proteinExistence type="predicted"/>
<dbReference type="AlphaFoldDB" id="A0AAJ7SI47"/>
<reference evidence="5" key="1">
    <citation type="submission" date="2025-08" db="UniProtKB">
        <authorList>
            <consortium name="RefSeq"/>
        </authorList>
    </citation>
    <scope>IDENTIFICATION</scope>
</reference>
<dbReference type="RefSeq" id="XP_028969212.1">
    <property type="nucleotide sequence ID" value="XM_029113379.1"/>
</dbReference>
<accession>A0AAJ7SI47</accession>
<evidence type="ECO:0000313" key="5">
    <source>
        <dbReference type="RefSeq" id="XP_028969212.1"/>
    </source>
</evidence>
<dbReference type="CDD" id="cd22677">
    <property type="entry name" value="FHA_Kanadaptin"/>
    <property type="match status" value="1"/>
</dbReference>
<evidence type="ECO:0000256" key="1">
    <source>
        <dbReference type="SAM" id="Coils"/>
    </source>
</evidence>
<dbReference type="SUPFAM" id="SSF49879">
    <property type="entry name" value="SMAD/FHA domain"/>
    <property type="match status" value="1"/>
</dbReference>
<gene>
    <name evidence="5" type="primary">LOC100905611</name>
</gene>
<feature type="compositionally biased region" description="Basic and acidic residues" evidence="2">
    <location>
        <begin position="48"/>
        <end position="64"/>
    </location>
</feature>
<feature type="compositionally biased region" description="Basic and acidic residues" evidence="2">
    <location>
        <begin position="24"/>
        <end position="34"/>
    </location>
</feature>
<dbReference type="InterPro" id="IPR008984">
    <property type="entry name" value="SMAD_FHA_dom_sf"/>
</dbReference>
<evidence type="ECO:0000259" key="3">
    <source>
        <dbReference type="PROSITE" id="PS50006"/>
    </source>
</evidence>
<dbReference type="SMART" id="SM00240">
    <property type="entry name" value="FHA"/>
    <property type="match status" value="1"/>
</dbReference>
<dbReference type="GeneID" id="100905611"/>
<keyword evidence="4" id="KW-1185">Reference proteome</keyword>
<dbReference type="CDD" id="cd19856">
    <property type="entry name" value="DSRM_Kanadaptin"/>
    <property type="match status" value="1"/>
</dbReference>
<feature type="region of interest" description="Disordered" evidence="2">
    <location>
        <begin position="1"/>
        <end position="74"/>
    </location>
</feature>
<evidence type="ECO:0000313" key="4">
    <source>
        <dbReference type="Proteomes" id="UP000694867"/>
    </source>
</evidence>